<dbReference type="EMBL" id="JAABOA010004274">
    <property type="protein sequence ID" value="KAF9577871.1"/>
    <property type="molecule type" value="Genomic_DNA"/>
</dbReference>
<dbReference type="InterPro" id="IPR001375">
    <property type="entry name" value="Peptidase_S9_cat"/>
</dbReference>
<proteinExistence type="predicted"/>
<keyword evidence="1" id="KW-0732">Signal</keyword>
<organism evidence="3 4">
    <name type="scientific">Lunasporangiospora selenospora</name>
    <dbReference type="NCBI Taxonomy" id="979761"/>
    <lineage>
        <taxon>Eukaryota</taxon>
        <taxon>Fungi</taxon>
        <taxon>Fungi incertae sedis</taxon>
        <taxon>Mucoromycota</taxon>
        <taxon>Mortierellomycotina</taxon>
        <taxon>Mortierellomycetes</taxon>
        <taxon>Mortierellales</taxon>
        <taxon>Mortierellaceae</taxon>
        <taxon>Lunasporangiospora</taxon>
    </lineage>
</organism>
<feature type="domain" description="Peptidase S9 prolyl oligopeptidase catalytic" evidence="2">
    <location>
        <begin position="86"/>
        <end position="232"/>
    </location>
</feature>
<dbReference type="OrthoDB" id="449091at2759"/>
<evidence type="ECO:0000313" key="3">
    <source>
        <dbReference type="EMBL" id="KAF9577871.1"/>
    </source>
</evidence>
<dbReference type="SUPFAM" id="SSF53474">
    <property type="entry name" value="alpha/beta-Hydrolases"/>
    <property type="match status" value="1"/>
</dbReference>
<dbReference type="GO" id="GO:0006508">
    <property type="term" value="P:proteolysis"/>
    <property type="evidence" value="ECO:0007669"/>
    <property type="project" value="InterPro"/>
</dbReference>
<dbReference type="InterPro" id="IPR029058">
    <property type="entry name" value="AB_hydrolase_fold"/>
</dbReference>
<sequence length="545" mass="60805">SLKAQSAPVLVATHGAGGEVVKAKFWQLEFKRRERTWIVLPTGRSPWGYDWHGISTMNVLNSIQSLADDLPGVPDSLKSLPGIRPDPDRLFISGHSNGGQGAWYLVTHFPDKAIAAAPAAGYANIKQYVSYANWVGNSYSDALLRGILESSIIEFDNNLHMSNVVGIPVMARTGGIDDNVPPINSRMMVRLGQEYSGNMSSITLSEVSGANHWFVGILSDATVQKFMSRHLKDSIAPYHSPEDGLNQGCGIVTPELEDSDDTRVEHPPFPSFFEVTVVNPAGMESKGGIFIEQLAVPFRKGSVKVEIVVNKDRKGTPSTTWILKTTNVRRFSFPDSPSLQLRRGEISNLVIDGVVFRMDGFRLAGTSNHFSEGTFVRDHLLKMSRKWLFSESQEWKRKERHRDTYGPAIQILEKKTLIILGTRFSSRMPTEPDYDQDDDNDTLYDPSKLSKTMGGHQHRPHLDLRKTAERVAKLVAHDIYMYGRGDVDILTDKEYLSLAESLDSRLDSDFSERTNLVLIGDEDQNTVTKLVLGRVDQEGKVLMTN</sequence>
<accession>A0A9P6KAM5</accession>
<dbReference type="PANTHER" id="PTHR43037">
    <property type="entry name" value="UNNAMED PRODUCT-RELATED"/>
    <property type="match status" value="1"/>
</dbReference>
<reference evidence="3" key="1">
    <citation type="journal article" date="2020" name="Fungal Divers.">
        <title>Resolving the Mortierellaceae phylogeny through synthesis of multi-gene phylogenetics and phylogenomics.</title>
        <authorList>
            <person name="Vandepol N."/>
            <person name="Liber J."/>
            <person name="Desiro A."/>
            <person name="Na H."/>
            <person name="Kennedy M."/>
            <person name="Barry K."/>
            <person name="Grigoriev I.V."/>
            <person name="Miller A.N."/>
            <person name="O'Donnell K."/>
            <person name="Stajich J.E."/>
            <person name="Bonito G."/>
        </authorList>
    </citation>
    <scope>NUCLEOTIDE SEQUENCE</scope>
    <source>
        <strain evidence="3">KOD1015</strain>
    </source>
</reference>
<dbReference type="InterPro" id="IPR050955">
    <property type="entry name" value="Plant_Biomass_Hydrol_Est"/>
</dbReference>
<dbReference type="Pfam" id="PF00326">
    <property type="entry name" value="Peptidase_S9"/>
    <property type="match status" value="1"/>
</dbReference>
<dbReference type="AlphaFoldDB" id="A0A9P6KAM5"/>
<keyword evidence="4" id="KW-1185">Reference proteome</keyword>
<dbReference type="PANTHER" id="PTHR43037:SF4">
    <property type="entry name" value="PEPTIDASE S9 PROLYL OLIGOPEPTIDASE CATALYTIC DOMAIN-CONTAINING PROTEIN"/>
    <property type="match status" value="1"/>
</dbReference>
<comment type="caution">
    <text evidence="3">The sequence shown here is derived from an EMBL/GenBank/DDBJ whole genome shotgun (WGS) entry which is preliminary data.</text>
</comment>
<name>A0A9P6KAM5_9FUNG</name>
<feature type="non-terminal residue" evidence="3">
    <location>
        <position position="1"/>
    </location>
</feature>
<protein>
    <recommendedName>
        <fullName evidence="2">Peptidase S9 prolyl oligopeptidase catalytic domain-containing protein</fullName>
    </recommendedName>
</protein>
<dbReference type="Proteomes" id="UP000780801">
    <property type="component" value="Unassembled WGS sequence"/>
</dbReference>
<dbReference type="Gene3D" id="3.40.50.1820">
    <property type="entry name" value="alpha/beta hydrolase"/>
    <property type="match status" value="1"/>
</dbReference>
<evidence type="ECO:0000259" key="2">
    <source>
        <dbReference type="Pfam" id="PF00326"/>
    </source>
</evidence>
<dbReference type="GO" id="GO:0008236">
    <property type="term" value="F:serine-type peptidase activity"/>
    <property type="evidence" value="ECO:0007669"/>
    <property type="project" value="InterPro"/>
</dbReference>
<evidence type="ECO:0000256" key="1">
    <source>
        <dbReference type="ARBA" id="ARBA00022729"/>
    </source>
</evidence>
<evidence type="ECO:0000313" key="4">
    <source>
        <dbReference type="Proteomes" id="UP000780801"/>
    </source>
</evidence>
<gene>
    <name evidence="3" type="ORF">BGW38_006651</name>
</gene>